<accession>A0A562QTG0</accession>
<feature type="domain" description="STAS" evidence="2">
    <location>
        <begin position="160"/>
        <end position="271"/>
    </location>
</feature>
<protein>
    <submittedName>
        <fullName evidence="3">RsbT co-antagonist protein RsbR</fullName>
    </submittedName>
</protein>
<gene>
    <name evidence="3" type="ORF">IQ10_00476</name>
</gene>
<dbReference type="InterPro" id="IPR002645">
    <property type="entry name" value="STAS_dom"/>
</dbReference>
<dbReference type="Pfam" id="PF01740">
    <property type="entry name" value="STAS"/>
    <property type="match status" value="1"/>
</dbReference>
<sequence length="272" mass="30580">MTSIFNSAHYLSEHAESLAVEIVEGVLYTMKIDIPEREKEQAITMYIELMKSLGKSLLDGDQERVPESLIEWSKKNAEGQVSSGGNISEIVVRYPTTRDILTDLLTRISIELGLSLEENAFLIKRINAILDISLNETVFAFERLSDKFKDEAKREMAELSAPLVPIKEGIAVLPLIGEIDSYRATFILENVVPKTVELQLRYLIADFSGILNLDIEIARYLHQIGNMLRLLGIDVVVTGLRPELAQTVVNSGIDMTFFKTFANVKHALERIQ</sequence>
<dbReference type="AlphaFoldDB" id="A0A562QTG0"/>
<dbReference type="PANTHER" id="PTHR33745:SF3">
    <property type="entry name" value="RSBT CO-ANTAGONIST PROTEIN RSBRC"/>
    <property type="match status" value="1"/>
</dbReference>
<dbReference type="OrthoDB" id="2677458at2"/>
<keyword evidence="4" id="KW-1185">Reference proteome</keyword>
<dbReference type="Gene3D" id="1.10.490.70">
    <property type="entry name" value="Histidine kinase N-terminal domain"/>
    <property type="match status" value="1"/>
</dbReference>
<evidence type="ECO:0000256" key="1">
    <source>
        <dbReference type="ARBA" id="ARBA00022553"/>
    </source>
</evidence>
<dbReference type="InterPro" id="IPR051932">
    <property type="entry name" value="Bact_StressResp_Reg"/>
</dbReference>
<dbReference type="EMBL" id="VLKZ01000001">
    <property type="protein sequence ID" value="TWI60052.1"/>
    <property type="molecule type" value="Genomic_DNA"/>
</dbReference>
<dbReference type="Gene3D" id="3.30.750.24">
    <property type="entry name" value="STAS domain"/>
    <property type="match status" value="1"/>
</dbReference>
<evidence type="ECO:0000259" key="2">
    <source>
        <dbReference type="PROSITE" id="PS50801"/>
    </source>
</evidence>
<name>A0A562QTG0_9BACI</name>
<reference evidence="3 4" key="1">
    <citation type="journal article" date="2015" name="Stand. Genomic Sci.">
        <title>Genomic Encyclopedia of Bacterial and Archaeal Type Strains, Phase III: the genomes of soil and plant-associated and newly described type strains.</title>
        <authorList>
            <person name="Whitman W.B."/>
            <person name="Woyke T."/>
            <person name="Klenk H.P."/>
            <person name="Zhou Y."/>
            <person name="Lilburn T.G."/>
            <person name="Beck B.J."/>
            <person name="De Vos P."/>
            <person name="Vandamme P."/>
            <person name="Eisen J.A."/>
            <person name="Garrity G."/>
            <person name="Hugenholtz P."/>
            <person name="Kyrpides N.C."/>
        </authorList>
    </citation>
    <scope>NUCLEOTIDE SEQUENCE [LARGE SCALE GENOMIC DNA]</scope>
    <source>
        <strain evidence="3 4">CGMCC 1.10116</strain>
    </source>
</reference>
<dbReference type="PANTHER" id="PTHR33745">
    <property type="entry name" value="RSBT ANTAGONIST PROTEIN RSBS-RELATED"/>
    <property type="match status" value="1"/>
</dbReference>
<dbReference type="PROSITE" id="PS50801">
    <property type="entry name" value="STAS"/>
    <property type="match status" value="1"/>
</dbReference>
<dbReference type="RefSeq" id="WP_144448861.1">
    <property type="nucleotide sequence ID" value="NZ_VLKZ01000001.1"/>
</dbReference>
<organism evidence="3 4">
    <name type="scientific">Halalkalibacter nanhaiisediminis</name>
    <dbReference type="NCBI Taxonomy" id="688079"/>
    <lineage>
        <taxon>Bacteria</taxon>
        <taxon>Bacillati</taxon>
        <taxon>Bacillota</taxon>
        <taxon>Bacilli</taxon>
        <taxon>Bacillales</taxon>
        <taxon>Bacillaceae</taxon>
        <taxon>Halalkalibacter</taxon>
    </lineage>
</organism>
<evidence type="ECO:0000313" key="3">
    <source>
        <dbReference type="EMBL" id="TWI60052.1"/>
    </source>
</evidence>
<dbReference type="CDD" id="cd07041">
    <property type="entry name" value="STAS_RsbR_RsbS_like"/>
    <property type="match status" value="1"/>
</dbReference>
<dbReference type="SUPFAM" id="SSF52091">
    <property type="entry name" value="SpoIIaa-like"/>
    <property type="match status" value="1"/>
</dbReference>
<evidence type="ECO:0000313" key="4">
    <source>
        <dbReference type="Proteomes" id="UP000315711"/>
    </source>
</evidence>
<comment type="caution">
    <text evidence="3">The sequence shown here is derived from an EMBL/GenBank/DDBJ whole genome shotgun (WGS) entry which is preliminary data.</text>
</comment>
<proteinExistence type="predicted"/>
<dbReference type="Proteomes" id="UP000315711">
    <property type="component" value="Unassembled WGS sequence"/>
</dbReference>
<dbReference type="InterPro" id="IPR036513">
    <property type="entry name" value="STAS_dom_sf"/>
</dbReference>
<keyword evidence="1" id="KW-0597">Phosphoprotein</keyword>